<dbReference type="SUPFAM" id="SSF53927">
    <property type="entry name" value="Cytidine deaminase-like"/>
    <property type="match status" value="1"/>
</dbReference>
<dbReference type="Proteomes" id="UP000541810">
    <property type="component" value="Unassembled WGS sequence"/>
</dbReference>
<dbReference type="InterPro" id="IPR016193">
    <property type="entry name" value="Cytidine_deaminase-like"/>
</dbReference>
<name>A0A7X0H3H7_9BACT</name>
<dbReference type="PANTHER" id="PTHR11079:SF162">
    <property type="entry name" value="RIBOFLAVIN BIOSYNTHESIS PROTEIN PYRD, CHLOROPLASTIC"/>
    <property type="match status" value="1"/>
</dbReference>
<feature type="domain" description="CMP/dCMP-type deaminase" evidence="1">
    <location>
        <begin position="3"/>
        <end position="113"/>
    </location>
</feature>
<reference evidence="2 3" key="1">
    <citation type="submission" date="2020-08" db="EMBL/GenBank/DDBJ databases">
        <title>Genomic Encyclopedia of Type Strains, Phase IV (KMG-IV): sequencing the most valuable type-strain genomes for metagenomic binning, comparative biology and taxonomic classification.</title>
        <authorList>
            <person name="Goeker M."/>
        </authorList>
    </citation>
    <scope>NUCLEOTIDE SEQUENCE [LARGE SCALE GENOMIC DNA]</scope>
    <source>
        <strain evidence="2 3">DSM 103725</strain>
    </source>
</reference>
<evidence type="ECO:0000313" key="2">
    <source>
        <dbReference type="EMBL" id="MBB6428524.1"/>
    </source>
</evidence>
<dbReference type="Pfam" id="PF00383">
    <property type="entry name" value="dCMP_cyt_deam_1"/>
    <property type="match status" value="1"/>
</dbReference>
<dbReference type="CDD" id="cd01285">
    <property type="entry name" value="nucleoside_deaminase"/>
    <property type="match status" value="1"/>
</dbReference>
<organism evidence="2 3">
    <name type="scientific">Algisphaera agarilytica</name>
    <dbReference type="NCBI Taxonomy" id="1385975"/>
    <lineage>
        <taxon>Bacteria</taxon>
        <taxon>Pseudomonadati</taxon>
        <taxon>Planctomycetota</taxon>
        <taxon>Phycisphaerae</taxon>
        <taxon>Phycisphaerales</taxon>
        <taxon>Phycisphaeraceae</taxon>
        <taxon>Algisphaera</taxon>
    </lineage>
</organism>
<dbReference type="PROSITE" id="PS51747">
    <property type="entry name" value="CYT_DCMP_DEAMINASES_2"/>
    <property type="match status" value="1"/>
</dbReference>
<dbReference type="Gene3D" id="3.40.140.10">
    <property type="entry name" value="Cytidine Deaminase, domain 2"/>
    <property type="match status" value="1"/>
</dbReference>
<proteinExistence type="predicted"/>
<dbReference type="PANTHER" id="PTHR11079">
    <property type="entry name" value="CYTOSINE DEAMINASE FAMILY MEMBER"/>
    <property type="match status" value="1"/>
</dbReference>
<dbReference type="InterPro" id="IPR002125">
    <property type="entry name" value="CMP_dCMP_dom"/>
</dbReference>
<keyword evidence="3" id="KW-1185">Reference proteome</keyword>
<dbReference type="AlphaFoldDB" id="A0A7X0H3H7"/>
<dbReference type="EMBL" id="JACHGY010000001">
    <property type="protein sequence ID" value="MBB6428524.1"/>
    <property type="molecule type" value="Genomic_DNA"/>
</dbReference>
<gene>
    <name evidence="2" type="ORF">HNQ40_000330</name>
</gene>
<sequence length="151" mass="16040">MPLDDDHYMRAAIQVARGNPAAPFGAVLIDPATHETLAVGLNDSKRDPTQHGEIDVLQKAAAAHGRAKIKGATLYTTAEPCPMCMTACVWAEVGRVVYGTSIPHLAATGWRQLDLRASEIADRAGWSTDRVVGGVLAAECDPMFDAAIRSS</sequence>
<evidence type="ECO:0000313" key="3">
    <source>
        <dbReference type="Proteomes" id="UP000541810"/>
    </source>
</evidence>
<evidence type="ECO:0000259" key="1">
    <source>
        <dbReference type="PROSITE" id="PS51747"/>
    </source>
</evidence>
<dbReference type="RefSeq" id="WP_184675742.1">
    <property type="nucleotide sequence ID" value="NZ_JACHGY010000001.1"/>
</dbReference>
<accession>A0A7X0H3H7</accession>
<dbReference type="GO" id="GO:0003824">
    <property type="term" value="F:catalytic activity"/>
    <property type="evidence" value="ECO:0007669"/>
    <property type="project" value="InterPro"/>
</dbReference>
<comment type="caution">
    <text evidence="2">The sequence shown here is derived from an EMBL/GenBank/DDBJ whole genome shotgun (WGS) entry which is preliminary data.</text>
</comment>
<protein>
    <submittedName>
        <fullName evidence="2">tRNA(Arg) A34 adenosine deaminase TadA</fullName>
    </submittedName>
</protein>